<dbReference type="Proteomes" id="UP001566331">
    <property type="component" value="Unassembled WGS sequence"/>
</dbReference>
<feature type="region of interest" description="Disordered" evidence="1">
    <location>
        <begin position="136"/>
        <end position="159"/>
    </location>
</feature>
<keyword evidence="4" id="KW-1185">Reference proteome</keyword>
<dbReference type="PANTHER" id="PTHR30203:SF32">
    <property type="entry name" value="CATION EFFLUX SYSTEM PROTEIN CUSC"/>
    <property type="match status" value="1"/>
</dbReference>
<organism evidence="3 4">
    <name type="scientific">Luteimonas salinilitoris</name>
    <dbReference type="NCBI Taxonomy" id="3237697"/>
    <lineage>
        <taxon>Bacteria</taxon>
        <taxon>Pseudomonadati</taxon>
        <taxon>Pseudomonadota</taxon>
        <taxon>Gammaproteobacteria</taxon>
        <taxon>Lysobacterales</taxon>
        <taxon>Lysobacteraceae</taxon>
        <taxon>Luteimonas</taxon>
    </lineage>
</organism>
<feature type="compositionally biased region" description="Polar residues" evidence="1">
    <location>
        <begin position="137"/>
        <end position="159"/>
    </location>
</feature>
<keyword evidence="2" id="KW-0732">Signal</keyword>
<comment type="caution">
    <text evidence="3">The sequence shown here is derived from an EMBL/GenBank/DDBJ whole genome shotgun (WGS) entry which is preliminary data.</text>
</comment>
<evidence type="ECO:0000313" key="3">
    <source>
        <dbReference type="EMBL" id="MEZ0474399.1"/>
    </source>
</evidence>
<name>A0ABV4HNT9_9GAMM</name>
<reference evidence="3 4" key="1">
    <citation type="submission" date="2024-07" db="EMBL/GenBank/DDBJ databases">
        <title>Luteimonas salilacus sp. nov., isolated from the shore soil of Salt Lake in Tibet of China.</title>
        <authorList>
            <person name="Zhang X."/>
            <person name="Li A."/>
        </authorList>
    </citation>
    <scope>NUCLEOTIDE SEQUENCE [LARGE SCALE GENOMIC DNA]</scope>
    <source>
        <strain evidence="3 4">B3-2-R+30</strain>
    </source>
</reference>
<sequence>MSARAVLPSLLAVALAACAVGPDHVRPELPLADAFVQAQVSDPSALPAPDEAFWEAFADPQLDALVAAALDANHDLRIALASYDRANALLRGAGFDRFPTVTAFAEGADSRDRALVTPPGGAGAASWRLCPRKPTTALRQSSTPPCAGRNASSACSRST</sequence>
<dbReference type="PANTHER" id="PTHR30203">
    <property type="entry name" value="OUTER MEMBRANE CATION EFFLUX PROTEIN"/>
    <property type="match status" value="1"/>
</dbReference>
<dbReference type="Gene3D" id="1.20.1600.10">
    <property type="entry name" value="Outer membrane efflux proteins (OEP)"/>
    <property type="match status" value="1"/>
</dbReference>
<feature type="chain" id="PRO_5045611679" evidence="2">
    <location>
        <begin position="20"/>
        <end position="159"/>
    </location>
</feature>
<feature type="signal peptide" evidence="2">
    <location>
        <begin position="1"/>
        <end position="19"/>
    </location>
</feature>
<evidence type="ECO:0000256" key="1">
    <source>
        <dbReference type="SAM" id="MobiDB-lite"/>
    </source>
</evidence>
<gene>
    <name evidence="3" type="ORF">AB6713_07180</name>
</gene>
<protein>
    <submittedName>
        <fullName evidence="3">TolC family protein</fullName>
    </submittedName>
</protein>
<evidence type="ECO:0000313" key="4">
    <source>
        <dbReference type="Proteomes" id="UP001566331"/>
    </source>
</evidence>
<evidence type="ECO:0000256" key="2">
    <source>
        <dbReference type="SAM" id="SignalP"/>
    </source>
</evidence>
<dbReference type="PROSITE" id="PS51257">
    <property type="entry name" value="PROKAR_LIPOPROTEIN"/>
    <property type="match status" value="1"/>
</dbReference>
<dbReference type="SUPFAM" id="SSF56954">
    <property type="entry name" value="Outer membrane efflux proteins (OEP)"/>
    <property type="match status" value="1"/>
</dbReference>
<dbReference type="InterPro" id="IPR010131">
    <property type="entry name" value="MdtP/NodT-like"/>
</dbReference>
<proteinExistence type="predicted"/>
<dbReference type="EMBL" id="JBFWIC010000007">
    <property type="protein sequence ID" value="MEZ0474399.1"/>
    <property type="molecule type" value="Genomic_DNA"/>
</dbReference>
<accession>A0ABV4HNT9</accession>